<dbReference type="RefSeq" id="WP_382220416.1">
    <property type="nucleotide sequence ID" value="NZ_JBHTCA010000003.1"/>
</dbReference>
<sequence length="178" mass="19435">MSVLLFLLDTLFFALIAACLLRAWMNTRRIRMTQQPGPFVMALTNWLVGPLRRVLPRRLAQHDMDMGSLLAAAVLSLLYAVVLLALVGGLSAVMGLVGIPLVAIKMLLRSAIQLIMLLAFVYAILSWVQPQAPVMHLMGRLVEPLLAPIRRVVPLIGGVDLSVLVLILLMQVGLLVLG</sequence>
<evidence type="ECO:0000313" key="2">
    <source>
        <dbReference type="EMBL" id="MFC7408307.1"/>
    </source>
</evidence>
<comment type="caution">
    <text evidence="2">The sequence shown here is derived from an EMBL/GenBank/DDBJ whole genome shotgun (WGS) entry which is preliminary data.</text>
</comment>
<dbReference type="InterPro" id="IPR003425">
    <property type="entry name" value="CCB3/YggT"/>
</dbReference>
<feature type="transmembrane region" description="Helical" evidence="1">
    <location>
        <begin position="6"/>
        <end position="25"/>
    </location>
</feature>
<proteinExistence type="predicted"/>
<keyword evidence="1" id="KW-0812">Transmembrane</keyword>
<dbReference type="Proteomes" id="UP001596501">
    <property type="component" value="Unassembled WGS sequence"/>
</dbReference>
<keyword evidence="3" id="KW-1185">Reference proteome</keyword>
<evidence type="ECO:0000313" key="3">
    <source>
        <dbReference type="Proteomes" id="UP001596501"/>
    </source>
</evidence>
<gene>
    <name evidence="2" type="ORF">ACFQPB_05505</name>
</gene>
<feature type="transmembrane region" description="Helical" evidence="1">
    <location>
        <begin position="152"/>
        <end position="177"/>
    </location>
</feature>
<protein>
    <submittedName>
        <fullName evidence="2">YggT family protein</fullName>
    </submittedName>
</protein>
<keyword evidence="1" id="KW-0472">Membrane</keyword>
<reference evidence="3" key="1">
    <citation type="journal article" date="2019" name="Int. J. Syst. Evol. Microbiol.">
        <title>The Global Catalogue of Microorganisms (GCM) 10K type strain sequencing project: providing services to taxonomists for standard genome sequencing and annotation.</title>
        <authorList>
            <consortium name="The Broad Institute Genomics Platform"/>
            <consortium name="The Broad Institute Genome Sequencing Center for Infectious Disease"/>
            <person name="Wu L."/>
            <person name="Ma J."/>
        </authorList>
    </citation>
    <scope>NUCLEOTIDE SEQUENCE [LARGE SCALE GENOMIC DNA]</scope>
    <source>
        <strain evidence="3">CGMCC 1.12371</strain>
    </source>
</reference>
<keyword evidence="1" id="KW-1133">Transmembrane helix</keyword>
<feature type="transmembrane region" description="Helical" evidence="1">
    <location>
        <begin position="111"/>
        <end position="132"/>
    </location>
</feature>
<organism evidence="2 3">
    <name type="scientific">Hydrogenophaga atypica</name>
    <dbReference type="NCBI Taxonomy" id="249409"/>
    <lineage>
        <taxon>Bacteria</taxon>
        <taxon>Pseudomonadati</taxon>
        <taxon>Pseudomonadota</taxon>
        <taxon>Betaproteobacteria</taxon>
        <taxon>Burkholderiales</taxon>
        <taxon>Comamonadaceae</taxon>
        <taxon>Hydrogenophaga</taxon>
    </lineage>
</organism>
<accession>A0ABW2QJP6</accession>
<feature type="transmembrane region" description="Helical" evidence="1">
    <location>
        <begin position="67"/>
        <end position="99"/>
    </location>
</feature>
<dbReference type="EMBL" id="JBHTCA010000003">
    <property type="protein sequence ID" value="MFC7408307.1"/>
    <property type="molecule type" value="Genomic_DNA"/>
</dbReference>
<name>A0ABW2QJP6_9BURK</name>
<dbReference type="Pfam" id="PF02325">
    <property type="entry name" value="CCB3_YggT"/>
    <property type="match status" value="2"/>
</dbReference>
<evidence type="ECO:0000256" key="1">
    <source>
        <dbReference type="SAM" id="Phobius"/>
    </source>
</evidence>